<protein>
    <submittedName>
        <fullName evidence="2">Unplaced genomic scaffold supercont1.6, whole genome shotgun sequence</fullName>
    </submittedName>
</protein>
<evidence type="ECO:0000313" key="2">
    <source>
        <dbReference type="EMBL" id="KIW77042.1"/>
    </source>
</evidence>
<dbReference type="GeneID" id="25308978"/>
<sequence length="441" mass="48736">MEDSLYDATTHVLCIPKLPAALSALVSRPPAGRREDPDKQRAQLSSHADAFARSLGKERPRYEKEEEREKLGGLRQCTWTSLDNVVGREEDDQRPELWPGKRKRRKISRNGDDSDDEDGRQQLRGLAVSLIYEKDTFQFMIYTQSPRCSLSKRRRIAASKHQPTAESEEESAILLSKSSPTALKSFTKYLQDTFSVTTIYPFEPSSSQMQVTLERYLATIHKSLSSARPQSLHDSFSSILGKIEFTVSFSHPVATGLRSIHVAIPATAFLTWYNSVETSEGGNQRGQRTFSESLAGWIKAKSGLCLPVLHEKDGMIAQLAQQHKPGNGDKATGGGDNRDDPSNSSETSKAQDSPASMTMKISRISTEAYTISAASGLKFKSRALHAVEGPSDDTGTAADDRDNCVRRANRGLLLAIIEYTRRSHDKQQSHATDGMTLGDVT</sequence>
<dbReference type="OrthoDB" id="8864979at2759"/>
<reference evidence="2 3" key="1">
    <citation type="submission" date="2015-01" db="EMBL/GenBank/DDBJ databases">
        <title>The Genome Sequence of Fonsecaea pedrosoi CBS 271.37.</title>
        <authorList>
            <consortium name="The Broad Institute Genomics Platform"/>
            <person name="Cuomo C."/>
            <person name="de Hoog S."/>
            <person name="Gorbushina A."/>
            <person name="Stielow B."/>
            <person name="Teixiera M."/>
            <person name="Abouelleil A."/>
            <person name="Chapman S.B."/>
            <person name="Priest M."/>
            <person name="Young S.K."/>
            <person name="Wortman J."/>
            <person name="Nusbaum C."/>
            <person name="Birren B."/>
        </authorList>
    </citation>
    <scope>NUCLEOTIDE SEQUENCE [LARGE SCALE GENOMIC DNA]</scope>
    <source>
        <strain evidence="2 3">CBS 271.37</strain>
    </source>
</reference>
<keyword evidence="3" id="KW-1185">Reference proteome</keyword>
<dbReference type="EMBL" id="KN846974">
    <property type="protein sequence ID" value="KIW77042.1"/>
    <property type="molecule type" value="Genomic_DNA"/>
</dbReference>
<feature type="region of interest" description="Disordered" evidence="1">
    <location>
        <begin position="322"/>
        <end position="358"/>
    </location>
</feature>
<proteinExistence type="predicted"/>
<organism evidence="2 3">
    <name type="scientific">Fonsecaea pedrosoi CBS 271.37</name>
    <dbReference type="NCBI Taxonomy" id="1442368"/>
    <lineage>
        <taxon>Eukaryota</taxon>
        <taxon>Fungi</taxon>
        <taxon>Dikarya</taxon>
        <taxon>Ascomycota</taxon>
        <taxon>Pezizomycotina</taxon>
        <taxon>Eurotiomycetes</taxon>
        <taxon>Chaetothyriomycetidae</taxon>
        <taxon>Chaetothyriales</taxon>
        <taxon>Herpotrichiellaceae</taxon>
        <taxon>Fonsecaea</taxon>
    </lineage>
</organism>
<accession>A0A0D2ES30</accession>
<feature type="region of interest" description="Disordered" evidence="1">
    <location>
        <begin position="27"/>
        <end position="70"/>
    </location>
</feature>
<evidence type="ECO:0000313" key="3">
    <source>
        <dbReference type="Proteomes" id="UP000053029"/>
    </source>
</evidence>
<dbReference type="AlphaFoldDB" id="A0A0D2ES30"/>
<evidence type="ECO:0000256" key="1">
    <source>
        <dbReference type="SAM" id="MobiDB-lite"/>
    </source>
</evidence>
<gene>
    <name evidence="2" type="ORF">Z517_09488</name>
</gene>
<dbReference type="VEuPathDB" id="FungiDB:Z517_09488"/>
<name>A0A0D2ES30_9EURO</name>
<feature type="compositionally biased region" description="Polar residues" evidence="1">
    <location>
        <begin position="342"/>
        <end position="356"/>
    </location>
</feature>
<feature type="compositionally biased region" description="Basic and acidic residues" evidence="1">
    <location>
        <begin position="55"/>
        <end position="70"/>
    </location>
</feature>
<feature type="region of interest" description="Disordered" evidence="1">
    <location>
        <begin position="86"/>
        <end position="120"/>
    </location>
</feature>
<dbReference type="HOGENOM" id="CLU_644047_0_0_1"/>
<dbReference type="Proteomes" id="UP000053029">
    <property type="component" value="Unassembled WGS sequence"/>
</dbReference>
<dbReference type="RefSeq" id="XP_013280850.1">
    <property type="nucleotide sequence ID" value="XM_013425396.1"/>
</dbReference>
<feature type="compositionally biased region" description="Basic and acidic residues" evidence="1">
    <location>
        <begin position="32"/>
        <end position="41"/>
    </location>
</feature>